<gene>
    <name evidence="1" type="ORF">I7I51_04338</name>
</gene>
<name>A0A8A1M859_AJECA</name>
<protein>
    <submittedName>
        <fullName evidence="1">Hot dog superfamily domain-containing protein</fullName>
    </submittedName>
</protein>
<dbReference type="Gene3D" id="3.10.129.10">
    <property type="entry name" value="Hotdog Thioesterase"/>
    <property type="match status" value="1"/>
</dbReference>
<dbReference type="Pfam" id="PF13279">
    <property type="entry name" value="4HBT_2"/>
    <property type="match status" value="1"/>
</dbReference>
<dbReference type="OrthoDB" id="5538558at2759"/>
<evidence type="ECO:0000313" key="2">
    <source>
        <dbReference type="Proteomes" id="UP000663671"/>
    </source>
</evidence>
<dbReference type="VEuPathDB" id="FungiDB:I7I51_04338"/>
<dbReference type="InterPro" id="IPR029069">
    <property type="entry name" value="HotDog_dom_sf"/>
</dbReference>
<dbReference type="SUPFAM" id="SSF54637">
    <property type="entry name" value="Thioesterase/thiol ester dehydrase-isomerase"/>
    <property type="match status" value="1"/>
</dbReference>
<dbReference type="CDD" id="cd00586">
    <property type="entry name" value="4HBT"/>
    <property type="match status" value="1"/>
</dbReference>
<accession>A0A8A1M859</accession>
<reference evidence="1" key="1">
    <citation type="submission" date="2021-01" db="EMBL/GenBank/DDBJ databases">
        <title>Chromosome-level genome assembly of a human fungal pathogen reveals clustering of transcriptionally co-regulated genes.</title>
        <authorList>
            <person name="Voorhies M."/>
            <person name="Cohen S."/>
            <person name="Shea T.P."/>
            <person name="Petrus S."/>
            <person name="Munoz J.F."/>
            <person name="Poplawski S."/>
            <person name="Goldman W.E."/>
            <person name="Michael T."/>
            <person name="Cuomo C.A."/>
            <person name="Sil A."/>
            <person name="Beyhan S."/>
        </authorList>
    </citation>
    <scope>NUCLEOTIDE SEQUENCE</scope>
    <source>
        <strain evidence="1">WU24</strain>
    </source>
</reference>
<sequence>MADGDNASPASARLADSSYLSPYSRNGAPCPHPNTDPYAPLRARALSTLEAMGFDPKTMVEHGVLWAEHQDPYGHVNHTQYMSFFSACYMRVMEFYDEFLSKEELDDVFEAKTVVPLIRKYELDFRRQVKYPDVVIAAFRHDYIEPTRNNGTTVLFSLKQQAVVAQVCGSVTYMDVKTGRPVDIRTLGGGFPALYEGFVKTSEKAKILREKWAEEHPTPQRDGKAKI</sequence>
<dbReference type="EMBL" id="CP069111">
    <property type="protein sequence ID" value="QSS62161.1"/>
    <property type="molecule type" value="Genomic_DNA"/>
</dbReference>
<proteinExistence type="predicted"/>
<dbReference type="AlphaFoldDB" id="A0A8A1M859"/>
<dbReference type="Proteomes" id="UP000663671">
    <property type="component" value="Chromosome 5"/>
</dbReference>
<evidence type="ECO:0000313" key="1">
    <source>
        <dbReference type="EMBL" id="QSS62161.1"/>
    </source>
</evidence>
<organism evidence="1 2">
    <name type="scientific">Ajellomyces capsulatus</name>
    <name type="common">Darling's disease fungus</name>
    <name type="synonym">Histoplasma capsulatum</name>
    <dbReference type="NCBI Taxonomy" id="5037"/>
    <lineage>
        <taxon>Eukaryota</taxon>
        <taxon>Fungi</taxon>
        <taxon>Dikarya</taxon>
        <taxon>Ascomycota</taxon>
        <taxon>Pezizomycotina</taxon>
        <taxon>Eurotiomycetes</taxon>
        <taxon>Eurotiomycetidae</taxon>
        <taxon>Onygenales</taxon>
        <taxon>Ajellomycetaceae</taxon>
        <taxon>Histoplasma</taxon>
    </lineage>
</organism>